<protein>
    <submittedName>
        <fullName evidence="1">Uncharacterized protein</fullName>
    </submittedName>
</protein>
<comment type="caution">
    <text evidence="1">The sequence shown here is derived from an EMBL/GenBank/DDBJ whole genome shotgun (WGS) entry which is preliminary data.</text>
</comment>
<proteinExistence type="predicted"/>
<dbReference type="Proteomes" id="UP001166286">
    <property type="component" value="Unassembled WGS sequence"/>
</dbReference>
<keyword evidence="2" id="KW-1185">Reference proteome</keyword>
<evidence type="ECO:0000313" key="2">
    <source>
        <dbReference type="Proteomes" id="UP001166286"/>
    </source>
</evidence>
<evidence type="ECO:0000313" key="1">
    <source>
        <dbReference type="EMBL" id="KAK0514517.1"/>
    </source>
</evidence>
<organism evidence="1 2">
    <name type="scientific">Cladonia borealis</name>
    <dbReference type="NCBI Taxonomy" id="184061"/>
    <lineage>
        <taxon>Eukaryota</taxon>
        <taxon>Fungi</taxon>
        <taxon>Dikarya</taxon>
        <taxon>Ascomycota</taxon>
        <taxon>Pezizomycotina</taxon>
        <taxon>Lecanoromycetes</taxon>
        <taxon>OSLEUM clade</taxon>
        <taxon>Lecanoromycetidae</taxon>
        <taxon>Lecanorales</taxon>
        <taxon>Lecanorineae</taxon>
        <taxon>Cladoniaceae</taxon>
        <taxon>Cladonia</taxon>
    </lineage>
</organism>
<sequence length="162" mass="17859">MVQLNESRANIGYLAERFCMHQNTNFSEQYVFDATSTFSWKYAVQLAAVSSGGELTSTVTFSKNEKPALASTITLKGVIEQGIGSNRTNQEKENWDNYQELLKTTIVNRMTSSTDFTNSINQGLNGQKKFIFPGGGNFDMSDPIFSDAGDLLLGLVYGQGKL</sequence>
<name>A0AA39R451_9LECA</name>
<gene>
    <name evidence="1" type="ORF">JMJ35_003134</name>
</gene>
<reference evidence="1" key="1">
    <citation type="submission" date="2023-03" db="EMBL/GenBank/DDBJ databases">
        <title>Complete genome of Cladonia borealis.</title>
        <authorList>
            <person name="Park H."/>
        </authorList>
    </citation>
    <scope>NUCLEOTIDE SEQUENCE</scope>
    <source>
        <strain evidence="1">ANT050790</strain>
    </source>
</reference>
<accession>A0AA39R451</accession>
<dbReference type="AlphaFoldDB" id="A0AA39R451"/>
<dbReference type="EMBL" id="JAFEKC020000005">
    <property type="protein sequence ID" value="KAK0514517.1"/>
    <property type="molecule type" value="Genomic_DNA"/>
</dbReference>